<dbReference type="Gene3D" id="1.20.1600.10">
    <property type="entry name" value="Outer membrane efflux proteins (OEP)"/>
    <property type="match status" value="1"/>
</dbReference>
<organism evidence="9 10">
    <name type="scientific">Eiseniibacteriota bacterium</name>
    <dbReference type="NCBI Taxonomy" id="2212470"/>
    <lineage>
        <taxon>Bacteria</taxon>
        <taxon>Candidatus Eiseniibacteriota</taxon>
    </lineage>
</organism>
<keyword evidence="5" id="KW-0812">Transmembrane</keyword>
<evidence type="ECO:0000256" key="7">
    <source>
        <dbReference type="ARBA" id="ARBA00023237"/>
    </source>
</evidence>
<proteinExistence type="inferred from homology"/>
<reference evidence="9 10" key="1">
    <citation type="journal article" date="2019" name="Nat. Microbiol.">
        <title>Mediterranean grassland soil C-N compound turnover is dependent on rainfall and depth, and is mediated by genomically divergent microorganisms.</title>
        <authorList>
            <person name="Diamond S."/>
            <person name="Andeer P.F."/>
            <person name="Li Z."/>
            <person name="Crits-Christoph A."/>
            <person name="Burstein D."/>
            <person name="Anantharaman K."/>
            <person name="Lane K.R."/>
            <person name="Thomas B.C."/>
            <person name="Pan C."/>
            <person name="Northen T.R."/>
            <person name="Banfield J.F."/>
        </authorList>
    </citation>
    <scope>NUCLEOTIDE SEQUENCE [LARGE SCALE GENOMIC DNA]</scope>
    <source>
        <strain evidence="9">WS_3</strain>
    </source>
</reference>
<keyword evidence="3" id="KW-0813">Transport</keyword>
<dbReference type="PANTHER" id="PTHR30026:SF20">
    <property type="entry name" value="OUTER MEMBRANE PROTEIN TOLC"/>
    <property type="match status" value="1"/>
</dbReference>
<keyword evidence="4" id="KW-1134">Transmembrane beta strand</keyword>
<gene>
    <name evidence="9" type="ORF">E6K73_06355</name>
</gene>
<evidence type="ECO:0000256" key="3">
    <source>
        <dbReference type="ARBA" id="ARBA00022448"/>
    </source>
</evidence>
<dbReference type="GO" id="GO:0015562">
    <property type="term" value="F:efflux transmembrane transporter activity"/>
    <property type="evidence" value="ECO:0007669"/>
    <property type="project" value="InterPro"/>
</dbReference>
<dbReference type="EMBL" id="VBOT01000077">
    <property type="protein sequence ID" value="TMQ51231.1"/>
    <property type="molecule type" value="Genomic_DNA"/>
</dbReference>
<dbReference type="Proteomes" id="UP000320184">
    <property type="component" value="Unassembled WGS sequence"/>
</dbReference>
<name>A0A538SIN2_UNCEI</name>
<dbReference type="GO" id="GO:0009279">
    <property type="term" value="C:cell outer membrane"/>
    <property type="evidence" value="ECO:0007669"/>
    <property type="project" value="UniProtKB-SubCell"/>
</dbReference>
<comment type="caution">
    <text evidence="9">The sequence shown here is derived from an EMBL/GenBank/DDBJ whole genome shotgun (WGS) entry which is preliminary data.</text>
</comment>
<dbReference type="SUPFAM" id="SSF56954">
    <property type="entry name" value="Outer membrane efflux proteins (OEP)"/>
    <property type="match status" value="1"/>
</dbReference>
<evidence type="ECO:0000256" key="2">
    <source>
        <dbReference type="ARBA" id="ARBA00007613"/>
    </source>
</evidence>
<comment type="similarity">
    <text evidence="2">Belongs to the outer membrane factor (OMF) (TC 1.B.17) family.</text>
</comment>
<comment type="subcellular location">
    <subcellularLocation>
        <location evidence="1">Cell outer membrane</location>
    </subcellularLocation>
</comment>
<dbReference type="InterPro" id="IPR051906">
    <property type="entry name" value="TolC-like"/>
</dbReference>
<evidence type="ECO:0000256" key="1">
    <source>
        <dbReference type="ARBA" id="ARBA00004442"/>
    </source>
</evidence>
<dbReference type="PANTHER" id="PTHR30026">
    <property type="entry name" value="OUTER MEMBRANE PROTEIN TOLC"/>
    <property type="match status" value="1"/>
</dbReference>
<keyword evidence="6" id="KW-0472">Membrane</keyword>
<evidence type="ECO:0000313" key="9">
    <source>
        <dbReference type="EMBL" id="TMQ51231.1"/>
    </source>
</evidence>
<evidence type="ECO:0000256" key="4">
    <source>
        <dbReference type="ARBA" id="ARBA00022452"/>
    </source>
</evidence>
<dbReference type="GO" id="GO:0015288">
    <property type="term" value="F:porin activity"/>
    <property type="evidence" value="ECO:0007669"/>
    <property type="project" value="TreeGrafter"/>
</dbReference>
<dbReference type="AlphaFoldDB" id="A0A538SIN2"/>
<accession>A0A538SIN2</accession>
<evidence type="ECO:0008006" key="11">
    <source>
        <dbReference type="Google" id="ProtNLM"/>
    </source>
</evidence>
<dbReference type="Pfam" id="PF02321">
    <property type="entry name" value="OEP"/>
    <property type="match status" value="2"/>
</dbReference>
<dbReference type="GO" id="GO:1990281">
    <property type="term" value="C:efflux pump complex"/>
    <property type="evidence" value="ECO:0007669"/>
    <property type="project" value="TreeGrafter"/>
</dbReference>
<protein>
    <recommendedName>
        <fullName evidence="11">TolC family protein</fullName>
    </recommendedName>
</protein>
<keyword evidence="7" id="KW-0998">Cell outer membrane</keyword>
<evidence type="ECO:0000256" key="5">
    <source>
        <dbReference type="ARBA" id="ARBA00022692"/>
    </source>
</evidence>
<sequence length="442" mass="47003">MAGTSREAGMRRLWLLVLSAAAIPAHADPAPRVITLAEAVEMAQRDAPAIIEAQGEERAGAAGVRSAYAAFLPSLSLTAGATRQLPAGGATRVENGQVITVAREPWSSSLGLGASLELFDGGRRFFDLRQARARADASEANQVSQRFGVALAAKQRYFDVLAARESQAAAAAQLQQAEQQRRVSVARARAQSATRSDSLRAEIQVRNARLAVRQAQDAFETANASLTRAVGSLEPVTAASDSLDQPTLALDQAALRNLAENGPAVLQARGSLTAAQAGERGSWTDYLPSVSASYSRSGSGTSDSPTLSDQGFAYSGSFRLALSFPLFNQLQREQQVTQAQVARANAEAALRDTRLAALESLTQSLAAFRSAAEQVASQIATVEAAEEDLRVQQQRYAVGGSTLLDVLTSQTQLDQARRDLIRARYDQRVAKAQLEALVGRDL</sequence>
<feature type="signal peptide" evidence="8">
    <location>
        <begin position="1"/>
        <end position="27"/>
    </location>
</feature>
<evidence type="ECO:0000313" key="10">
    <source>
        <dbReference type="Proteomes" id="UP000320184"/>
    </source>
</evidence>
<keyword evidence="8" id="KW-0732">Signal</keyword>
<feature type="chain" id="PRO_5021888505" description="TolC family protein" evidence="8">
    <location>
        <begin position="28"/>
        <end position="442"/>
    </location>
</feature>
<dbReference type="InterPro" id="IPR003423">
    <property type="entry name" value="OMP_efflux"/>
</dbReference>
<evidence type="ECO:0000256" key="6">
    <source>
        <dbReference type="ARBA" id="ARBA00023136"/>
    </source>
</evidence>
<evidence type="ECO:0000256" key="8">
    <source>
        <dbReference type="SAM" id="SignalP"/>
    </source>
</evidence>